<evidence type="ECO:0000313" key="2">
    <source>
        <dbReference type="Proteomes" id="UP000321922"/>
    </source>
</evidence>
<protein>
    <submittedName>
        <fullName evidence="1">Uncharacterized protein</fullName>
    </submittedName>
</protein>
<dbReference type="EMBL" id="BJXJ01000040">
    <property type="protein sequence ID" value="GEM77094.1"/>
    <property type="molecule type" value="Genomic_DNA"/>
</dbReference>
<proteinExistence type="predicted"/>
<dbReference type="AlphaFoldDB" id="A0A511QIE6"/>
<gene>
    <name evidence="1" type="ORF">VSA01S_32060</name>
</gene>
<comment type="caution">
    <text evidence="1">The sequence shown here is derived from an EMBL/GenBank/DDBJ whole genome shotgun (WGS) entry which is preliminary data.</text>
</comment>
<name>A0A511QIE6_9VIBR</name>
<sequence length="79" mass="9032">MEDIKELKIAPIKAIAFFNSNDIAETGSTFDNAAIHWVKARHCYEKQIKIGEMINSTLISRTGYLEGSEENIINEILFW</sequence>
<evidence type="ECO:0000313" key="1">
    <source>
        <dbReference type="EMBL" id="GEM77094.1"/>
    </source>
</evidence>
<accession>A0A511QIE6</accession>
<reference evidence="1 2" key="1">
    <citation type="submission" date="2019-07" db="EMBL/GenBank/DDBJ databases">
        <title>Whole genome shotgun sequence of Vibrio sagamiensis NBRC 104589.</title>
        <authorList>
            <person name="Hosoyama A."/>
            <person name="Uohara A."/>
            <person name="Ohji S."/>
            <person name="Ichikawa N."/>
        </authorList>
    </citation>
    <scope>NUCLEOTIDE SEQUENCE [LARGE SCALE GENOMIC DNA]</scope>
    <source>
        <strain evidence="1 2">NBRC 104589</strain>
    </source>
</reference>
<dbReference type="Proteomes" id="UP000321922">
    <property type="component" value="Unassembled WGS sequence"/>
</dbReference>
<organism evidence="1 2">
    <name type="scientific">Vibrio sagamiensis NBRC 104589</name>
    <dbReference type="NCBI Taxonomy" id="1219064"/>
    <lineage>
        <taxon>Bacteria</taxon>
        <taxon>Pseudomonadati</taxon>
        <taxon>Pseudomonadota</taxon>
        <taxon>Gammaproteobacteria</taxon>
        <taxon>Vibrionales</taxon>
        <taxon>Vibrionaceae</taxon>
        <taxon>Vibrio</taxon>
    </lineage>
</organism>
<keyword evidence="2" id="KW-1185">Reference proteome</keyword>